<dbReference type="RefSeq" id="WP_002324313.1">
    <property type="nucleotide sequence ID" value="NZ_JBEFQZ010000025.1"/>
</dbReference>
<proteinExistence type="predicted"/>
<dbReference type="Proteomes" id="UP000252797">
    <property type="component" value="Unassembled WGS sequence"/>
</dbReference>
<dbReference type="Gene3D" id="3.40.50.300">
    <property type="entry name" value="P-loop containing nucleotide triphosphate hydrolases"/>
    <property type="match status" value="1"/>
</dbReference>
<gene>
    <name evidence="1" type="ORF">EA71_00385</name>
</gene>
<dbReference type="AlphaFoldDB" id="A0A367CHV2"/>
<evidence type="ECO:0000313" key="1">
    <source>
        <dbReference type="EMBL" id="RCA12181.1"/>
    </source>
</evidence>
<dbReference type="SUPFAM" id="SSF52540">
    <property type="entry name" value="P-loop containing nucleoside triphosphate hydrolases"/>
    <property type="match status" value="1"/>
</dbReference>
<organism evidence="1 2">
    <name type="scientific">Enterococcus durans</name>
    <dbReference type="NCBI Taxonomy" id="53345"/>
    <lineage>
        <taxon>Bacteria</taxon>
        <taxon>Bacillati</taxon>
        <taxon>Bacillota</taxon>
        <taxon>Bacilli</taxon>
        <taxon>Lactobacillales</taxon>
        <taxon>Enterococcaceae</taxon>
        <taxon>Enterococcus</taxon>
    </lineage>
</organism>
<dbReference type="Gene3D" id="3.20.20.140">
    <property type="entry name" value="Metal-dependent hydrolases"/>
    <property type="match status" value="1"/>
</dbReference>
<evidence type="ECO:0000313" key="2">
    <source>
        <dbReference type="Proteomes" id="UP000252797"/>
    </source>
</evidence>
<protein>
    <submittedName>
        <fullName evidence="1">Uncharacterized protein</fullName>
    </submittedName>
</protein>
<comment type="caution">
    <text evidence="1">The sequence shown here is derived from an EMBL/GenBank/DDBJ whole genome shotgun (WGS) entry which is preliminary data.</text>
</comment>
<name>A0A367CHV2_9ENTE</name>
<accession>A0A367CHV2</accession>
<dbReference type="InterPro" id="IPR027417">
    <property type="entry name" value="P-loop_NTPase"/>
</dbReference>
<sequence>MVKKIDFHIHTISSEKDYDFQYSSQWMQDYVSKAQLDAIAITNHDLFDRENFLRVKSDLPKTKVFPGIELSLEDGHVNIVFSEEDIDNLVSFSEWLQTQNLGEKGKISVEDFCNNMNNWEKGIYVFELGKSNSLMVPEKLTDVCAVGGVSNQLKFQSFYKIEDGLTPVLFSDAHADDNDPEEKRKNIDLLKNKNTYLQVDTCNFKDIKNCICDKSKVAINSRYLRDVISIDKHTVSTGLNLIVGKRGTGKTRFLERIKKQYEFDDIYEIPQFETAKADEFIEKQRKEQGQNSFNNWKKQYNSQFLAIQEYIDMADENYSKEIDEFLESVKKFAKDTNESKSKSKYQLIKESNFEGISTKNVEKYLTELDNLVRSSDLWSLLKEPEKKKKIFIETYNELRIVYINKQRNNIIQQEVNKILDSVKKIVQSKTGITPVSDCEFLKIIKKEQTEKTINEFMKRIIRERELKKENIYGYQIIVKLTPFKNAEQFRRDFCLNEAVQDDLIIPYKKEDYINFLRNLKKKKFFKVSNLVDYFLHLEVKLLDCDGTPASGGQAVGFSLMMRLEDAKTKSIVLIDEPEASLDNAYIREELIKALKVLAKNSMVFVVTHNSTLGTLLEPDYLIVTTKTDEKEYQILTGEFSSHVISNKNYQITENSHERFVEAMEAGIEAYNRKGEIYESLKN</sequence>
<dbReference type="EMBL" id="LEPB01000001">
    <property type="protein sequence ID" value="RCA12181.1"/>
    <property type="molecule type" value="Genomic_DNA"/>
</dbReference>
<dbReference type="InterPro" id="IPR016195">
    <property type="entry name" value="Pol/histidinol_Pase-like"/>
</dbReference>
<dbReference type="SUPFAM" id="SSF89550">
    <property type="entry name" value="PHP domain-like"/>
    <property type="match status" value="1"/>
</dbReference>
<reference evidence="1 2" key="1">
    <citation type="submission" date="2015-06" db="EMBL/GenBank/DDBJ databases">
        <title>The Genome Sequence of Enterococcus durans 4EA1.</title>
        <authorList>
            <consortium name="The Broad Institute Genomics Platform"/>
            <consortium name="The Broad Institute Genome Sequencing Center for Infectious Disease"/>
            <person name="Earl A.M."/>
            <person name="Van Tyne D."/>
            <person name="Lebreton F."/>
            <person name="Saavedra J.T."/>
            <person name="Gilmore M.S."/>
            <person name="Manson Mcguire A."/>
            <person name="Clock S."/>
            <person name="Crupain M."/>
            <person name="Rangan U."/>
            <person name="Young S."/>
            <person name="Abouelleil A."/>
            <person name="Cao P."/>
            <person name="Chapman S.B."/>
            <person name="Griggs A."/>
            <person name="Priest M."/>
            <person name="Shea T."/>
            <person name="Wortman J."/>
            <person name="Nusbaum C."/>
            <person name="Birren B."/>
        </authorList>
    </citation>
    <scope>NUCLEOTIDE SEQUENCE [LARGE SCALE GENOMIC DNA]</scope>
    <source>
        <strain evidence="1 2">4EA1</strain>
    </source>
</reference>